<dbReference type="GO" id="GO:0016887">
    <property type="term" value="F:ATP hydrolysis activity"/>
    <property type="evidence" value="ECO:0007669"/>
    <property type="project" value="InterPro"/>
</dbReference>
<dbReference type="PANTHER" id="PTHR23077">
    <property type="entry name" value="AAA-FAMILY ATPASE"/>
    <property type="match status" value="1"/>
</dbReference>
<keyword evidence="4" id="KW-0472">Membrane</keyword>
<dbReference type="PANTHER" id="PTHR23077:SF171">
    <property type="entry name" value="NUCLEAR VALOSIN-CONTAINING PROTEIN-LIKE"/>
    <property type="match status" value="1"/>
</dbReference>
<keyword evidence="2" id="KW-0067">ATP-binding</keyword>
<dbReference type="Pfam" id="PF17862">
    <property type="entry name" value="AAA_lid_3"/>
    <property type="match status" value="1"/>
</dbReference>
<dbReference type="GO" id="GO:0005524">
    <property type="term" value="F:ATP binding"/>
    <property type="evidence" value="ECO:0007669"/>
    <property type="project" value="UniProtKB-KW"/>
</dbReference>
<evidence type="ECO:0000256" key="2">
    <source>
        <dbReference type="ARBA" id="ARBA00022840"/>
    </source>
</evidence>
<gene>
    <name evidence="6" type="ORF">ENL91_04545</name>
</gene>
<feature type="transmembrane region" description="Helical" evidence="4">
    <location>
        <begin position="151"/>
        <end position="176"/>
    </location>
</feature>
<feature type="transmembrane region" description="Helical" evidence="4">
    <location>
        <begin position="188"/>
        <end position="212"/>
    </location>
</feature>
<keyword evidence="3" id="KW-0175">Coiled coil</keyword>
<feature type="transmembrane region" description="Helical" evidence="4">
    <location>
        <begin position="252"/>
        <end position="273"/>
    </location>
</feature>
<name>A0A7J3V1A4_9CREN</name>
<protein>
    <submittedName>
        <fullName evidence="6">AAA family ATPase</fullName>
    </submittedName>
</protein>
<dbReference type="SUPFAM" id="SSF52540">
    <property type="entry name" value="P-loop containing nucleoside triphosphate hydrolases"/>
    <property type="match status" value="2"/>
</dbReference>
<feature type="domain" description="AAA+ ATPase" evidence="5">
    <location>
        <begin position="411"/>
        <end position="549"/>
    </location>
</feature>
<feature type="transmembrane region" description="Helical" evidence="4">
    <location>
        <begin position="95"/>
        <end position="114"/>
    </location>
</feature>
<dbReference type="AlphaFoldDB" id="A0A7J3V1A4"/>
<evidence type="ECO:0000256" key="4">
    <source>
        <dbReference type="SAM" id="Phobius"/>
    </source>
</evidence>
<dbReference type="Pfam" id="PF00004">
    <property type="entry name" value="AAA"/>
    <property type="match status" value="2"/>
</dbReference>
<dbReference type="PRINTS" id="PR00830">
    <property type="entry name" value="ENDOLAPTASE"/>
</dbReference>
<feature type="transmembrane region" description="Helical" evidence="4">
    <location>
        <begin position="126"/>
        <end position="145"/>
    </location>
</feature>
<dbReference type="FunFam" id="3.40.50.300:FF:001025">
    <property type="entry name" value="ATPase family, AAA domain-containing 2B"/>
    <property type="match status" value="2"/>
</dbReference>
<dbReference type="SMART" id="SM00382">
    <property type="entry name" value="AAA"/>
    <property type="match status" value="2"/>
</dbReference>
<proteinExistence type="predicted"/>
<comment type="caution">
    <text evidence="6">The sequence shown here is derived from an EMBL/GenBank/DDBJ whole genome shotgun (WGS) entry which is preliminary data.</text>
</comment>
<dbReference type="PROSITE" id="PS00674">
    <property type="entry name" value="AAA"/>
    <property type="match status" value="2"/>
</dbReference>
<dbReference type="InterPro" id="IPR003959">
    <property type="entry name" value="ATPase_AAA_core"/>
</dbReference>
<keyword evidence="4" id="KW-0812">Transmembrane</keyword>
<dbReference type="EMBL" id="DRVT01000054">
    <property type="protein sequence ID" value="HHI49423.1"/>
    <property type="molecule type" value="Genomic_DNA"/>
</dbReference>
<keyword evidence="1" id="KW-0547">Nucleotide-binding</keyword>
<dbReference type="InterPro" id="IPR027417">
    <property type="entry name" value="P-loop_NTPase"/>
</dbReference>
<reference evidence="6" key="1">
    <citation type="journal article" date="2020" name="mSystems">
        <title>Genome- and Community-Level Interaction Insights into Carbon Utilization and Element Cycling Functions of Hydrothermarchaeota in Hydrothermal Sediment.</title>
        <authorList>
            <person name="Zhou Z."/>
            <person name="Liu Y."/>
            <person name="Xu W."/>
            <person name="Pan J."/>
            <person name="Luo Z.H."/>
            <person name="Li M."/>
        </authorList>
    </citation>
    <scope>NUCLEOTIDE SEQUENCE [LARGE SCALE GENOMIC DNA]</scope>
    <source>
        <strain evidence="6">SpSt-1038</strain>
    </source>
</reference>
<feature type="domain" description="AAA+ ATPase" evidence="5">
    <location>
        <begin position="695"/>
        <end position="831"/>
    </location>
</feature>
<dbReference type="InterPro" id="IPR003593">
    <property type="entry name" value="AAA+_ATPase"/>
</dbReference>
<evidence type="ECO:0000256" key="1">
    <source>
        <dbReference type="ARBA" id="ARBA00022741"/>
    </source>
</evidence>
<organism evidence="6">
    <name type="scientific">Candidatus Methanosuratincola petrocarbonis</name>
    <name type="common">ex Vanwonterghem et al. 2016</name>
    <dbReference type="NCBI Taxonomy" id="1867261"/>
    <lineage>
        <taxon>Archaea</taxon>
        <taxon>Thermoproteota</taxon>
        <taxon>Methanosuratincolia</taxon>
        <taxon>Candidatus Methanomethylicales</taxon>
        <taxon>Candidatus Methanomethylicaceae</taxon>
        <taxon>Candidatus Methanosuratincola (ex Vanwonterghem et al. 2016)</taxon>
    </lineage>
</organism>
<dbReference type="Gene3D" id="3.40.50.300">
    <property type="entry name" value="P-loop containing nucleotide triphosphate hydrolases"/>
    <property type="match status" value="2"/>
</dbReference>
<feature type="transmembrane region" description="Helical" evidence="4">
    <location>
        <begin position="285"/>
        <end position="305"/>
    </location>
</feature>
<dbReference type="InterPro" id="IPR050168">
    <property type="entry name" value="AAA_ATPase_domain"/>
</dbReference>
<evidence type="ECO:0000313" key="6">
    <source>
        <dbReference type="EMBL" id="HHI49423.1"/>
    </source>
</evidence>
<evidence type="ECO:0000256" key="3">
    <source>
        <dbReference type="ARBA" id="ARBA00023054"/>
    </source>
</evidence>
<keyword evidence="4" id="KW-1133">Transmembrane helix</keyword>
<feature type="transmembrane region" description="Helical" evidence="4">
    <location>
        <begin position="54"/>
        <end position="75"/>
    </location>
</feature>
<dbReference type="Gene3D" id="1.10.8.60">
    <property type="match status" value="2"/>
</dbReference>
<accession>A0A7J3V1A4</accession>
<sequence>MPRRTSSSWLFWRLSSRNKHFLECNDRPLGIQKLNTPCHRYSFNMPSYAQKSPVGSVLIGAFAFFSFYSIFYFTLPVVALLSAAVGIISYVRPKIAPFFVLGSLAIPAVDVVLSSPVTPGGIPYQGLVIALLFLVAFIGCLMDWLGSLVGFFLGMMMGWGFSPALVLPAIATLSALKSGRAGASTMMLYSAFGTYFIYGQYLGFAVPAGYAFSVFFPRVSDLSSMYFPSLLMGIFLGPGWQESLSSSSARYLLELTPLYFVAVGSLLIFISTYGRNVFRLLGLNIHLTRIISAVVGTVVSGFLIFGSLEQIGVSVLCSFAAPFGFLALRPIFRERPQLNSSGLTDLFSKSPLYDAKGGFARIGEAMPSKPSDIKQCWEKTKGLDHIKNELLRSVALPMKYKKEARRFGVKPARGILLYGPPGTGKTTLLRGLASQLGVRYYEVSLSELLSKWYGESEHRISELFSIARENAPCILAINDIDSIGKDRTMYKSDDVTPRVMNVLLSELDSISQKDIDVIVVATTNKPQLLDRALIRPGRFDKIIYVGPPDKEARKEIFKCYLEGKPVAPGIDYDRLADLSERFTGADIEALVNKIFSSAFYEGLKNGNSAAVSQEALEEAIKGTRPTVDYSMLEEYERFRVEFERDRRVAKTWESGIPEVTFDDIGDLDDVKADLREAFELPIRRPDLMERLRVRAVKGVLLYGPPGCGKTLLAKAIANEVKANFFPVSGAELSRGNINEAAARINDVFRRARDNAPAIVFIDEIDQIAPSRSDAGSSAFVPVTTQLLSELDGIHDLKGVMVLAATNRHEAIDPALLRANRIEKHIYVGLPDARARAEIIKVHLRDAPVGMSVVVEEIAKMTEGFSGADLQELVNEAKKSLIRATLKGETRDSLEMEDFLEALQRIRGSLVSRSKTPT</sequence>
<dbReference type="InterPro" id="IPR003960">
    <property type="entry name" value="ATPase_AAA_CS"/>
</dbReference>
<feature type="transmembrane region" description="Helical" evidence="4">
    <location>
        <begin position="224"/>
        <end position="240"/>
    </location>
</feature>
<evidence type="ECO:0000259" key="5">
    <source>
        <dbReference type="SMART" id="SM00382"/>
    </source>
</evidence>
<dbReference type="InterPro" id="IPR041569">
    <property type="entry name" value="AAA_lid_3"/>
</dbReference>